<evidence type="ECO:0000256" key="1">
    <source>
        <dbReference type="SAM" id="MobiDB-lite"/>
    </source>
</evidence>
<dbReference type="AlphaFoldDB" id="G0TTG4"/>
<name>G0TTG4_TRYVY</name>
<feature type="region of interest" description="Disordered" evidence="1">
    <location>
        <begin position="179"/>
        <end position="209"/>
    </location>
</feature>
<gene>
    <name evidence="2" type="ORF">TVY486_0304180</name>
</gene>
<feature type="compositionally biased region" description="Polar residues" evidence="1">
    <location>
        <begin position="197"/>
        <end position="209"/>
    </location>
</feature>
<dbReference type="VEuPathDB" id="TriTrypDB:TvY486_0304180"/>
<accession>G0TTG4</accession>
<evidence type="ECO:0000313" key="2">
    <source>
        <dbReference type="EMBL" id="CCC47245.1"/>
    </source>
</evidence>
<proteinExistence type="predicted"/>
<protein>
    <submittedName>
        <fullName evidence="2">Uncharacterized protein</fullName>
    </submittedName>
</protein>
<organism evidence="2">
    <name type="scientific">Trypanosoma vivax (strain Y486)</name>
    <dbReference type="NCBI Taxonomy" id="1055687"/>
    <lineage>
        <taxon>Eukaryota</taxon>
        <taxon>Discoba</taxon>
        <taxon>Euglenozoa</taxon>
        <taxon>Kinetoplastea</taxon>
        <taxon>Metakinetoplastina</taxon>
        <taxon>Trypanosomatida</taxon>
        <taxon>Trypanosomatidae</taxon>
        <taxon>Trypanosoma</taxon>
        <taxon>Duttonella</taxon>
    </lineage>
</organism>
<reference evidence="2" key="1">
    <citation type="journal article" date="2012" name="Proc. Natl. Acad. Sci. U.S.A.">
        <title>Antigenic diversity is generated by distinct evolutionary mechanisms in African trypanosome species.</title>
        <authorList>
            <person name="Jackson A.P."/>
            <person name="Berry A."/>
            <person name="Aslett M."/>
            <person name="Allison H.C."/>
            <person name="Burton P."/>
            <person name="Vavrova-Anderson J."/>
            <person name="Brown R."/>
            <person name="Browne H."/>
            <person name="Corton N."/>
            <person name="Hauser H."/>
            <person name="Gamble J."/>
            <person name="Gilderthorp R."/>
            <person name="Marcello L."/>
            <person name="McQuillan J."/>
            <person name="Otto T.D."/>
            <person name="Quail M.A."/>
            <person name="Sanders M.J."/>
            <person name="van Tonder A."/>
            <person name="Ginger M.L."/>
            <person name="Field M.C."/>
            <person name="Barry J.D."/>
            <person name="Hertz-Fowler C."/>
            <person name="Berriman M."/>
        </authorList>
    </citation>
    <scope>NUCLEOTIDE SEQUENCE</scope>
    <source>
        <strain evidence="2">Y486</strain>
    </source>
</reference>
<sequence length="209" mass="23057">MAGREGILNICTSGNSAGVQSLQYQNQQSWMTTNTPNSVAFVMKAMYNNQAQPQQFPTYLQEVVAVCGSQMVQFTYAVPSPGVGAMPGHTCSRNPLEWPHTQRHSEAVAPGPVRCESTVYSAPASSTQPNNWTLQKSCTRTAGVTSQNLTANMKSVRNFVSYYGHVMEIRHKMRLDMPPLAKRRPPSYNTPPHLKKPSQTTNTTEVVLP</sequence>
<dbReference type="EMBL" id="HE573019">
    <property type="protein sequence ID" value="CCC47245.1"/>
    <property type="molecule type" value="Genomic_DNA"/>
</dbReference>